<keyword evidence="2" id="KW-1185">Reference proteome</keyword>
<organism evidence="1 2">
    <name type="scientific">Nakamurella aerolata</name>
    <dbReference type="NCBI Taxonomy" id="1656892"/>
    <lineage>
        <taxon>Bacteria</taxon>
        <taxon>Bacillati</taxon>
        <taxon>Actinomycetota</taxon>
        <taxon>Actinomycetes</taxon>
        <taxon>Nakamurellales</taxon>
        <taxon>Nakamurellaceae</taxon>
        <taxon>Nakamurella</taxon>
    </lineage>
</organism>
<dbReference type="InterPro" id="IPR029063">
    <property type="entry name" value="SAM-dependent_MTases_sf"/>
</dbReference>
<dbReference type="RefSeq" id="WP_171198040.1">
    <property type="nucleotide sequence ID" value="NZ_JABEND010000001.1"/>
</dbReference>
<protein>
    <recommendedName>
        <fullName evidence="3">Methyltransferase family protein</fullName>
    </recommendedName>
</protein>
<accession>A0A849A186</accession>
<name>A0A849A186_9ACTN</name>
<dbReference type="Proteomes" id="UP000562984">
    <property type="component" value="Unassembled WGS sequence"/>
</dbReference>
<dbReference type="Gene3D" id="3.40.50.150">
    <property type="entry name" value="Vaccinia Virus protein VP39"/>
    <property type="match status" value="1"/>
</dbReference>
<gene>
    <name evidence="1" type="ORF">HKD39_01415</name>
</gene>
<reference evidence="1 2" key="1">
    <citation type="submission" date="2020-05" db="EMBL/GenBank/DDBJ databases">
        <title>Nakamurella sp. DB0629 isolated from air conditioner.</title>
        <authorList>
            <person name="Kim D.H."/>
            <person name="Kim D.-U."/>
        </authorList>
    </citation>
    <scope>NUCLEOTIDE SEQUENCE [LARGE SCALE GENOMIC DNA]</scope>
    <source>
        <strain evidence="1 2">DB0629</strain>
    </source>
</reference>
<evidence type="ECO:0000313" key="2">
    <source>
        <dbReference type="Proteomes" id="UP000562984"/>
    </source>
</evidence>
<dbReference type="AlphaFoldDB" id="A0A849A186"/>
<dbReference type="EMBL" id="JABEND010000001">
    <property type="protein sequence ID" value="NNG34399.1"/>
    <property type="molecule type" value="Genomic_DNA"/>
</dbReference>
<evidence type="ECO:0000313" key="1">
    <source>
        <dbReference type="EMBL" id="NNG34399.1"/>
    </source>
</evidence>
<sequence length="129" mass="14449">MDVNSLDGVVSQFSPNPVEEFARVLRPGGTMLIGSPGADHLFSMKAAVYDSPRRHDEENHRVVDARFVQTNRRVVRYPLVINDVAALKALFSMTPYSYGANDAARLLNSEASTFTTEVHMLLDTYRYDP</sequence>
<comment type="caution">
    <text evidence="1">The sequence shown here is derived from an EMBL/GenBank/DDBJ whole genome shotgun (WGS) entry which is preliminary data.</text>
</comment>
<dbReference type="SUPFAM" id="SSF53335">
    <property type="entry name" value="S-adenosyl-L-methionine-dependent methyltransferases"/>
    <property type="match status" value="1"/>
</dbReference>
<proteinExistence type="predicted"/>
<evidence type="ECO:0008006" key="3">
    <source>
        <dbReference type="Google" id="ProtNLM"/>
    </source>
</evidence>